<dbReference type="InterPro" id="IPR015421">
    <property type="entry name" value="PyrdxlP-dep_Trfase_major"/>
</dbReference>
<dbReference type="CDD" id="cd00616">
    <property type="entry name" value="AHBA_syn"/>
    <property type="match status" value="1"/>
</dbReference>
<keyword evidence="1" id="KW-0032">Aminotransferase</keyword>
<sequence>MIPYGKQDISPADIEAVVEVLKSDYLTQGAQVPRFEETIADYCGAEFAVAVNSATSALHIACLALGLGEGDILWTSPNTFVATANCARFCGAKVDFVDINPDTYNLCEKALEAKLKQAKRNHALPKIVVPVHFAGQACNMKQIHALSVQYGFKVIEDAAHAIGGKYLGQPIGGGKYSDITVFSFHPVKIVTTGEGGVATTNQADLAEKMQLLRSHGVTRQPHLMTQPLEGGWFYQQVDLGFNYRMTEMQAALGISQMQRLDAFIQQRTCFAGRYDTLLSDLPLVRPYQDPDTASSFHLYPILIQTQQIQQSRMEVFNALRTHEIGVNVHYIPVHTQPYYQALGFAQGDFPLAEAYYQQTISIPVFHAMCDAEQAQVVKVLQAVLA</sequence>
<dbReference type="NCBIfam" id="TIGR03588">
    <property type="entry name" value="PseC"/>
    <property type="match status" value="1"/>
</dbReference>
<dbReference type="PIRSF" id="PIRSF000390">
    <property type="entry name" value="PLP_StrS"/>
    <property type="match status" value="1"/>
</dbReference>
<reference evidence="1" key="1">
    <citation type="submission" date="2018-06" db="EMBL/GenBank/DDBJ databases">
        <authorList>
            <person name="Zhirakovskaya E."/>
        </authorList>
    </citation>
    <scope>NUCLEOTIDE SEQUENCE</scope>
</reference>
<accession>A0A3B0VVN9</accession>
<proteinExistence type="predicted"/>
<keyword evidence="1" id="KW-0808">Transferase</keyword>
<dbReference type="InterPro" id="IPR015422">
    <property type="entry name" value="PyrdxlP-dep_Trfase_small"/>
</dbReference>
<evidence type="ECO:0000313" key="1">
    <source>
        <dbReference type="EMBL" id="VAW44223.1"/>
    </source>
</evidence>
<dbReference type="PANTHER" id="PTHR30244:SF34">
    <property type="entry name" value="DTDP-4-AMINO-4,6-DIDEOXYGALACTOSE TRANSAMINASE"/>
    <property type="match status" value="1"/>
</dbReference>
<dbReference type="AlphaFoldDB" id="A0A3B0VVN9"/>
<protein>
    <submittedName>
        <fullName evidence="1">Bacillosamine/Legionaminic acid biosynthesis aminotransferase PglE 4-keto-6-deoxy-N-Acetyl-D-hexosaminyl-(Lipid carrier) aminotransferase</fullName>
    </submittedName>
</protein>
<dbReference type="EMBL" id="UOFB01000027">
    <property type="protein sequence ID" value="VAW44223.1"/>
    <property type="molecule type" value="Genomic_DNA"/>
</dbReference>
<name>A0A3B0VVN9_9ZZZZ</name>
<dbReference type="GO" id="GO:0008483">
    <property type="term" value="F:transaminase activity"/>
    <property type="evidence" value="ECO:0007669"/>
    <property type="project" value="UniProtKB-KW"/>
</dbReference>
<dbReference type="InterPro" id="IPR000653">
    <property type="entry name" value="DegT/StrS_aminotransferase"/>
</dbReference>
<dbReference type="InterPro" id="IPR020026">
    <property type="entry name" value="PseC"/>
</dbReference>
<dbReference type="Gene3D" id="3.90.1150.10">
    <property type="entry name" value="Aspartate Aminotransferase, domain 1"/>
    <property type="match status" value="1"/>
</dbReference>
<dbReference type="GO" id="GO:0030170">
    <property type="term" value="F:pyridoxal phosphate binding"/>
    <property type="evidence" value="ECO:0007669"/>
    <property type="project" value="TreeGrafter"/>
</dbReference>
<dbReference type="Pfam" id="PF01041">
    <property type="entry name" value="DegT_DnrJ_EryC1"/>
    <property type="match status" value="1"/>
</dbReference>
<dbReference type="InterPro" id="IPR015424">
    <property type="entry name" value="PyrdxlP-dep_Trfase"/>
</dbReference>
<dbReference type="SUPFAM" id="SSF53383">
    <property type="entry name" value="PLP-dependent transferases"/>
    <property type="match status" value="1"/>
</dbReference>
<organism evidence="1">
    <name type="scientific">hydrothermal vent metagenome</name>
    <dbReference type="NCBI Taxonomy" id="652676"/>
    <lineage>
        <taxon>unclassified sequences</taxon>
        <taxon>metagenomes</taxon>
        <taxon>ecological metagenomes</taxon>
    </lineage>
</organism>
<dbReference type="GO" id="GO:0000271">
    <property type="term" value="P:polysaccharide biosynthetic process"/>
    <property type="evidence" value="ECO:0007669"/>
    <property type="project" value="TreeGrafter"/>
</dbReference>
<dbReference type="Gene3D" id="3.40.640.10">
    <property type="entry name" value="Type I PLP-dependent aspartate aminotransferase-like (Major domain)"/>
    <property type="match status" value="1"/>
</dbReference>
<dbReference type="PANTHER" id="PTHR30244">
    <property type="entry name" value="TRANSAMINASE"/>
    <property type="match status" value="1"/>
</dbReference>
<gene>
    <name evidence="1" type="ORF">MNBD_GAMMA04-238</name>
</gene>